<dbReference type="Gene3D" id="3.40.50.1820">
    <property type="entry name" value="alpha/beta hydrolase"/>
    <property type="match status" value="1"/>
</dbReference>
<sequence length="267" mass="29254">MPTTRRRLWTQSLVLGSAAALPIAASARPPRHWVLVHGAWHGGWCWRKLVPLLQALGDRVWAPTLTGLGERAHLLAPEVDLDTHVRDVVGLLEMEDLHDVVLVGHSYGGMVVTGVADRVNERVAGLIYLDAFMPEDGKAMRDYTPRPASAPTAASATPVPPRDWRVPPRQTALQFGIQDPVEAAWVQARLRPQSAATFAQALALREGFPHGLHRAYIRCTDDAWFVEAAQRAGRQGMAVRELLGHGHDAMWTAPEALARVLAEIARG</sequence>
<organism evidence="3 4">
    <name type="scientific">Inhella crocodyli</name>
    <dbReference type="NCBI Taxonomy" id="2499851"/>
    <lineage>
        <taxon>Bacteria</taxon>
        <taxon>Pseudomonadati</taxon>
        <taxon>Pseudomonadota</taxon>
        <taxon>Betaproteobacteria</taxon>
        <taxon>Burkholderiales</taxon>
        <taxon>Sphaerotilaceae</taxon>
        <taxon>Inhella</taxon>
    </lineage>
</organism>
<dbReference type="GO" id="GO:0080032">
    <property type="term" value="F:methyl jasmonate esterase activity"/>
    <property type="evidence" value="ECO:0007669"/>
    <property type="project" value="TreeGrafter"/>
</dbReference>
<evidence type="ECO:0000313" key="3">
    <source>
        <dbReference type="EMBL" id="RVT86392.1"/>
    </source>
</evidence>
<feature type="domain" description="AB hydrolase-1" evidence="2">
    <location>
        <begin position="34"/>
        <end position="259"/>
    </location>
</feature>
<dbReference type="GO" id="GO:0080030">
    <property type="term" value="F:methyl indole-3-acetate esterase activity"/>
    <property type="evidence" value="ECO:0007669"/>
    <property type="project" value="TreeGrafter"/>
</dbReference>
<evidence type="ECO:0000259" key="2">
    <source>
        <dbReference type="Pfam" id="PF12697"/>
    </source>
</evidence>
<gene>
    <name evidence="3" type="ORF">EOD73_10245</name>
</gene>
<feature type="chain" id="PRO_5019275748" evidence="1">
    <location>
        <begin position="28"/>
        <end position="267"/>
    </location>
</feature>
<dbReference type="InterPro" id="IPR045889">
    <property type="entry name" value="MES/HNL"/>
</dbReference>
<dbReference type="AlphaFoldDB" id="A0A437LLV6"/>
<dbReference type="PANTHER" id="PTHR10992:SF1075">
    <property type="entry name" value="OS01G0557100 PROTEIN"/>
    <property type="match status" value="1"/>
</dbReference>
<feature type="signal peptide" evidence="1">
    <location>
        <begin position="1"/>
        <end position="27"/>
    </location>
</feature>
<dbReference type="OrthoDB" id="9112061at2"/>
<dbReference type="GO" id="GO:0009696">
    <property type="term" value="P:salicylic acid metabolic process"/>
    <property type="evidence" value="ECO:0007669"/>
    <property type="project" value="TreeGrafter"/>
</dbReference>
<proteinExistence type="predicted"/>
<evidence type="ECO:0000256" key="1">
    <source>
        <dbReference type="SAM" id="SignalP"/>
    </source>
</evidence>
<protein>
    <submittedName>
        <fullName evidence="3">Alpha/beta hydrolase</fullName>
    </submittedName>
</protein>
<dbReference type="Proteomes" id="UP000288587">
    <property type="component" value="Unassembled WGS sequence"/>
</dbReference>
<dbReference type="SUPFAM" id="SSF53474">
    <property type="entry name" value="alpha/beta-Hydrolases"/>
    <property type="match status" value="1"/>
</dbReference>
<dbReference type="RefSeq" id="WP_127682887.1">
    <property type="nucleotide sequence ID" value="NZ_SACM01000002.1"/>
</dbReference>
<dbReference type="InterPro" id="IPR029058">
    <property type="entry name" value="AB_hydrolase_fold"/>
</dbReference>
<dbReference type="InterPro" id="IPR000073">
    <property type="entry name" value="AB_hydrolase_1"/>
</dbReference>
<keyword evidence="3" id="KW-0378">Hydrolase</keyword>
<keyword evidence="1" id="KW-0732">Signal</keyword>
<accession>A0A437LLV6</accession>
<evidence type="ECO:0000313" key="4">
    <source>
        <dbReference type="Proteomes" id="UP000288587"/>
    </source>
</evidence>
<comment type="caution">
    <text evidence="3">The sequence shown here is derived from an EMBL/GenBank/DDBJ whole genome shotgun (WGS) entry which is preliminary data.</text>
</comment>
<dbReference type="GO" id="GO:0080031">
    <property type="term" value="F:methyl salicylate esterase activity"/>
    <property type="evidence" value="ECO:0007669"/>
    <property type="project" value="TreeGrafter"/>
</dbReference>
<dbReference type="EMBL" id="SACM01000002">
    <property type="protein sequence ID" value="RVT86392.1"/>
    <property type="molecule type" value="Genomic_DNA"/>
</dbReference>
<reference evidence="3 4" key="1">
    <citation type="submission" date="2019-01" db="EMBL/GenBank/DDBJ databases">
        <authorList>
            <person name="Chen W.-M."/>
        </authorList>
    </citation>
    <scope>NUCLEOTIDE SEQUENCE [LARGE SCALE GENOMIC DNA]</scope>
    <source>
        <strain evidence="3 4">CCP-18</strain>
    </source>
</reference>
<keyword evidence="4" id="KW-1185">Reference proteome</keyword>
<dbReference type="PANTHER" id="PTHR10992">
    <property type="entry name" value="METHYLESTERASE FAMILY MEMBER"/>
    <property type="match status" value="1"/>
</dbReference>
<dbReference type="GO" id="GO:0009694">
    <property type="term" value="P:jasmonic acid metabolic process"/>
    <property type="evidence" value="ECO:0007669"/>
    <property type="project" value="TreeGrafter"/>
</dbReference>
<dbReference type="Pfam" id="PF12697">
    <property type="entry name" value="Abhydrolase_6"/>
    <property type="match status" value="1"/>
</dbReference>
<name>A0A437LLV6_9BURK</name>